<dbReference type="AlphaFoldDB" id="A0A411YCF9"/>
<evidence type="ECO:0000313" key="3">
    <source>
        <dbReference type="EMBL" id="QBI18889.1"/>
    </source>
</evidence>
<organism evidence="3 4">
    <name type="scientific">Egibacter rhizosphaerae</name>
    <dbReference type="NCBI Taxonomy" id="1670831"/>
    <lineage>
        <taxon>Bacteria</taxon>
        <taxon>Bacillati</taxon>
        <taxon>Actinomycetota</taxon>
        <taxon>Nitriliruptoria</taxon>
        <taxon>Egibacterales</taxon>
        <taxon>Egibacteraceae</taxon>
        <taxon>Egibacter</taxon>
    </lineage>
</organism>
<dbReference type="OrthoDB" id="9816539at2"/>
<proteinExistence type="predicted"/>
<dbReference type="EMBL" id="CP036402">
    <property type="protein sequence ID" value="QBI18889.1"/>
    <property type="molecule type" value="Genomic_DNA"/>
</dbReference>
<accession>A0A411YCF9</accession>
<keyword evidence="4" id="KW-1185">Reference proteome</keyword>
<dbReference type="Pfam" id="PF07929">
    <property type="entry name" value="PRiA4_ORF3"/>
    <property type="match status" value="1"/>
</dbReference>
<feature type="region of interest" description="Disordered" evidence="1">
    <location>
        <begin position="144"/>
        <end position="181"/>
    </location>
</feature>
<sequence length="181" mass="19983">MARTWLSIRVELVGGRGEHCWPRPGRVFAAAPTHTFTDLAAAIDTAFGRWDRAHLHTFDLADGALVVDAGTWDDLPQVGEVHDGRALTLDRLALGEQLAYTFDLGDDWEHCCTVEDARIDPTETLGIEPSEPMPFWGWGELPDQYGRRWSADDGESDPPPNPGLADLPPLRPLWGTNWGAS</sequence>
<name>A0A411YCF9_9ACTN</name>
<evidence type="ECO:0000259" key="2">
    <source>
        <dbReference type="Pfam" id="PF07929"/>
    </source>
</evidence>
<evidence type="ECO:0000256" key="1">
    <source>
        <dbReference type="SAM" id="MobiDB-lite"/>
    </source>
</evidence>
<dbReference type="InterPro" id="IPR012912">
    <property type="entry name" value="Plasmid_pRiA4b_Orf3-like"/>
</dbReference>
<reference evidence="3 4" key="1">
    <citation type="submission" date="2019-01" db="EMBL/GenBank/DDBJ databases">
        <title>Egibacter rhizosphaerae EGI 80759T.</title>
        <authorList>
            <person name="Chen D.-D."/>
            <person name="Tian Y."/>
            <person name="Jiao J.-Y."/>
            <person name="Zhang X.-T."/>
            <person name="Zhang Y.-G."/>
            <person name="Zhang Y."/>
            <person name="Xiao M."/>
            <person name="Shu W.-S."/>
            <person name="Li W.-J."/>
        </authorList>
    </citation>
    <scope>NUCLEOTIDE SEQUENCE [LARGE SCALE GENOMIC DNA]</scope>
    <source>
        <strain evidence="3 4">EGI 80759</strain>
    </source>
</reference>
<dbReference type="SUPFAM" id="SSF159941">
    <property type="entry name" value="MM3350-like"/>
    <property type="match status" value="1"/>
</dbReference>
<gene>
    <name evidence="3" type="ORF">ER308_04565</name>
</gene>
<dbReference type="Gene3D" id="3.10.290.30">
    <property type="entry name" value="MM3350-like"/>
    <property type="match status" value="1"/>
</dbReference>
<dbReference type="Proteomes" id="UP000291469">
    <property type="component" value="Chromosome"/>
</dbReference>
<dbReference type="KEGG" id="erz:ER308_04565"/>
<dbReference type="InterPro" id="IPR024047">
    <property type="entry name" value="MM3350-like_sf"/>
</dbReference>
<evidence type="ECO:0000313" key="4">
    <source>
        <dbReference type="Proteomes" id="UP000291469"/>
    </source>
</evidence>
<dbReference type="RefSeq" id="WP_131153886.1">
    <property type="nucleotide sequence ID" value="NZ_CP036402.1"/>
</dbReference>
<feature type="domain" description="Plasmid pRiA4b Orf3-like" evidence="2">
    <location>
        <begin position="26"/>
        <end position="119"/>
    </location>
</feature>
<protein>
    <recommendedName>
        <fullName evidence="2">Plasmid pRiA4b Orf3-like domain-containing protein</fullName>
    </recommendedName>
</protein>